<dbReference type="InterPro" id="IPR043502">
    <property type="entry name" value="DNA/RNA_pol_sf"/>
</dbReference>
<comment type="caution">
    <text evidence="2">The sequence shown here is derived from an EMBL/GenBank/DDBJ whole genome shotgun (WGS) entry which is preliminary data.</text>
</comment>
<name>A0AAV4F798_9GAST</name>
<keyword evidence="3" id="KW-1185">Reference proteome</keyword>
<proteinExistence type="predicted"/>
<feature type="domain" description="Reverse transcriptase" evidence="1">
    <location>
        <begin position="124"/>
        <end position="234"/>
    </location>
</feature>
<dbReference type="SUPFAM" id="SSF56672">
    <property type="entry name" value="DNA/RNA polymerases"/>
    <property type="match status" value="1"/>
</dbReference>
<organism evidence="2 3">
    <name type="scientific">Elysia marginata</name>
    <dbReference type="NCBI Taxonomy" id="1093978"/>
    <lineage>
        <taxon>Eukaryota</taxon>
        <taxon>Metazoa</taxon>
        <taxon>Spiralia</taxon>
        <taxon>Lophotrochozoa</taxon>
        <taxon>Mollusca</taxon>
        <taxon>Gastropoda</taxon>
        <taxon>Heterobranchia</taxon>
        <taxon>Euthyneura</taxon>
        <taxon>Panpulmonata</taxon>
        <taxon>Sacoglossa</taxon>
        <taxon>Placobranchoidea</taxon>
        <taxon>Plakobranchidae</taxon>
        <taxon>Elysia</taxon>
    </lineage>
</organism>
<accession>A0AAV4F798</accession>
<evidence type="ECO:0000313" key="3">
    <source>
        <dbReference type="Proteomes" id="UP000762676"/>
    </source>
</evidence>
<sequence>MISANDQIKLDYGKKLFPGLRDCLPYLLCTQYAINVVREGSAAISRLDLSALLTQGKLENICRHVEAIKICESRHWKDACETEAGSKGRKQDTKFMEWICSKSLWSDETIVPPYDELRIVPFLLGKTTLDVKINGTNTTQLFTTNIGTPQGDSLSPVFFIVYLENALRNARSNETPQQVLPNEIIYADDIDFVGTDPPNINDIETSLKNFRLKVNVDKTEHTELRKDTEDWKLTKKVVSLLGSKEDIDHRKHLSNVALNKLSNIWNRPDKVKQKTRIKLYNSLVKSILLYNCGTWALTTTDEKRLYSFHRRQLRRVLGIHYPTKITNQSLYKKCSETPLSLQILELRWRLFGHILRRDNSIPANLAMLYYFNENSNRGRGRPRTTLPITLNNDLKRLQNKNVQLTTKEDLHKLQKIASQRQEWIAFTAEIKRTAEAARPDDQASGRH</sequence>
<dbReference type="AlphaFoldDB" id="A0AAV4F798"/>
<dbReference type="PANTHER" id="PTHR47027:SF20">
    <property type="entry name" value="REVERSE TRANSCRIPTASE-LIKE PROTEIN WITH RNA-DIRECTED DNA POLYMERASE DOMAIN"/>
    <property type="match status" value="1"/>
</dbReference>
<evidence type="ECO:0000259" key="1">
    <source>
        <dbReference type="Pfam" id="PF00078"/>
    </source>
</evidence>
<reference evidence="2 3" key="1">
    <citation type="journal article" date="2021" name="Elife">
        <title>Chloroplast acquisition without the gene transfer in kleptoplastic sea slugs, Plakobranchus ocellatus.</title>
        <authorList>
            <person name="Maeda T."/>
            <person name="Takahashi S."/>
            <person name="Yoshida T."/>
            <person name="Shimamura S."/>
            <person name="Takaki Y."/>
            <person name="Nagai Y."/>
            <person name="Toyoda A."/>
            <person name="Suzuki Y."/>
            <person name="Arimoto A."/>
            <person name="Ishii H."/>
            <person name="Satoh N."/>
            <person name="Nishiyama T."/>
            <person name="Hasebe M."/>
            <person name="Maruyama T."/>
            <person name="Minagawa J."/>
            <person name="Obokata J."/>
            <person name="Shigenobu S."/>
        </authorList>
    </citation>
    <scope>NUCLEOTIDE SEQUENCE [LARGE SCALE GENOMIC DNA]</scope>
</reference>
<evidence type="ECO:0000313" key="2">
    <source>
        <dbReference type="EMBL" id="GFR68650.1"/>
    </source>
</evidence>
<dbReference type="EMBL" id="BMAT01004127">
    <property type="protein sequence ID" value="GFR68650.1"/>
    <property type="molecule type" value="Genomic_DNA"/>
</dbReference>
<dbReference type="InterPro" id="IPR000477">
    <property type="entry name" value="RT_dom"/>
</dbReference>
<protein>
    <recommendedName>
        <fullName evidence="1">Reverse transcriptase domain-containing protein</fullName>
    </recommendedName>
</protein>
<gene>
    <name evidence="2" type="ORF">ElyMa_002027100</name>
</gene>
<dbReference type="PANTHER" id="PTHR47027">
    <property type="entry name" value="REVERSE TRANSCRIPTASE DOMAIN-CONTAINING PROTEIN"/>
    <property type="match status" value="1"/>
</dbReference>
<dbReference type="Pfam" id="PF00078">
    <property type="entry name" value="RVT_1"/>
    <property type="match status" value="1"/>
</dbReference>
<dbReference type="Proteomes" id="UP000762676">
    <property type="component" value="Unassembled WGS sequence"/>
</dbReference>